<name>A0A5C3KC99_COPMA</name>
<sequence length="174" mass="18882">MKPGSSFSMLIHLRVSHTPHYILQKLDNEAQDRYEGGRVSRRADAVGGFRRCGRLDGRRLWLPGSVCAHARVHCLNCLPAALCASFHVPITPARRPSSCPSFRALFGRGNEKRSYHPASRVLEHRPLPTAKAPIQAPQPATADTSLAPLIAVLDCCISTSSSSQSTSPKCVSLS</sequence>
<dbReference type="EMBL" id="ML210473">
    <property type="protein sequence ID" value="TFK17705.1"/>
    <property type="molecule type" value="Genomic_DNA"/>
</dbReference>
<evidence type="ECO:0000313" key="2">
    <source>
        <dbReference type="Proteomes" id="UP000307440"/>
    </source>
</evidence>
<dbReference type="AlphaFoldDB" id="A0A5C3KC99"/>
<dbReference type="Proteomes" id="UP000307440">
    <property type="component" value="Unassembled WGS sequence"/>
</dbReference>
<protein>
    <submittedName>
        <fullName evidence="1">Uncharacterized protein</fullName>
    </submittedName>
</protein>
<organism evidence="1 2">
    <name type="scientific">Coprinopsis marcescibilis</name>
    <name type="common">Agaric fungus</name>
    <name type="synonym">Psathyrella marcescibilis</name>
    <dbReference type="NCBI Taxonomy" id="230819"/>
    <lineage>
        <taxon>Eukaryota</taxon>
        <taxon>Fungi</taxon>
        <taxon>Dikarya</taxon>
        <taxon>Basidiomycota</taxon>
        <taxon>Agaricomycotina</taxon>
        <taxon>Agaricomycetes</taxon>
        <taxon>Agaricomycetidae</taxon>
        <taxon>Agaricales</taxon>
        <taxon>Agaricineae</taxon>
        <taxon>Psathyrellaceae</taxon>
        <taxon>Coprinopsis</taxon>
    </lineage>
</organism>
<accession>A0A5C3KC99</accession>
<keyword evidence="2" id="KW-1185">Reference proteome</keyword>
<gene>
    <name evidence="1" type="ORF">FA15DRAFT_309427</name>
</gene>
<evidence type="ECO:0000313" key="1">
    <source>
        <dbReference type="EMBL" id="TFK17705.1"/>
    </source>
</evidence>
<reference evidence="1 2" key="1">
    <citation type="journal article" date="2019" name="Nat. Ecol. Evol.">
        <title>Megaphylogeny resolves global patterns of mushroom evolution.</title>
        <authorList>
            <person name="Varga T."/>
            <person name="Krizsan K."/>
            <person name="Foldi C."/>
            <person name="Dima B."/>
            <person name="Sanchez-Garcia M."/>
            <person name="Sanchez-Ramirez S."/>
            <person name="Szollosi G.J."/>
            <person name="Szarkandi J.G."/>
            <person name="Papp V."/>
            <person name="Albert L."/>
            <person name="Andreopoulos W."/>
            <person name="Angelini C."/>
            <person name="Antonin V."/>
            <person name="Barry K.W."/>
            <person name="Bougher N.L."/>
            <person name="Buchanan P."/>
            <person name="Buyck B."/>
            <person name="Bense V."/>
            <person name="Catcheside P."/>
            <person name="Chovatia M."/>
            <person name="Cooper J."/>
            <person name="Damon W."/>
            <person name="Desjardin D."/>
            <person name="Finy P."/>
            <person name="Geml J."/>
            <person name="Haridas S."/>
            <person name="Hughes K."/>
            <person name="Justo A."/>
            <person name="Karasinski D."/>
            <person name="Kautmanova I."/>
            <person name="Kiss B."/>
            <person name="Kocsube S."/>
            <person name="Kotiranta H."/>
            <person name="LaButti K.M."/>
            <person name="Lechner B.E."/>
            <person name="Liimatainen K."/>
            <person name="Lipzen A."/>
            <person name="Lukacs Z."/>
            <person name="Mihaltcheva S."/>
            <person name="Morgado L.N."/>
            <person name="Niskanen T."/>
            <person name="Noordeloos M.E."/>
            <person name="Ohm R.A."/>
            <person name="Ortiz-Santana B."/>
            <person name="Ovrebo C."/>
            <person name="Racz N."/>
            <person name="Riley R."/>
            <person name="Savchenko A."/>
            <person name="Shiryaev A."/>
            <person name="Soop K."/>
            <person name="Spirin V."/>
            <person name="Szebenyi C."/>
            <person name="Tomsovsky M."/>
            <person name="Tulloss R.E."/>
            <person name="Uehling J."/>
            <person name="Grigoriev I.V."/>
            <person name="Vagvolgyi C."/>
            <person name="Papp T."/>
            <person name="Martin F.M."/>
            <person name="Miettinen O."/>
            <person name="Hibbett D.S."/>
            <person name="Nagy L.G."/>
        </authorList>
    </citation>
    <scope>NUCLEOTIDE SEQUENCE [LARGE SCALE GENOMIC DNA]</scope>
    <source>
        <strain evidence="1 2">CBS 121175</strain>
    </source>
</reference>
<proteinExistence type="predicted"/>